<dbReference type="Gene3D" id="2.40.50.100">
    <property type="match status" value="1"/>
</dbReference>
<dbReference type="OrthoDB" id="9813967at2"/>
<evidence type="ECO:0000313" key="4">
    <source>
        <dbReference type="EMBL" id="AEM39930.1"/>
    </source>
</evidence>
<dbReference type="Proteomes" id="UP000000692">
    <property type="component" value="Chromosome"/>
</dbReference>
<feature type="domain" description="CusB-like beta-barrel" evidence="3">
    <location>
        <begin position="201"/>
        <end position="273"/>
    </location>
</feature>
<dbReference type="PANTHER" id="PTHR30469:SF15">
    <property type="entry name" value="HLYD FAMILY OF SECRETION PROTEINS"/>
    <property type="match status" value="1"/>
</dbReference>
<evidence type="ECO:0000259" key="3">
    <source>
        <dbReference type="Pfam" id="PF25954"/>
    </source>
</evidence>
<dbReference type="SUPFAM" id="SSF111369">
    <property type="entry name" value="HlyD-like secretion proteins"/>
    <property type="match status" value="1"/>
</dbReference>
<keyword evidence="5" id="KW-1185">Reference proteome</keyword>
<dbReference type="Gene3D" id="2.40.30.170">
    <property type="match status" value="1"/>
</dbReference>
<evidence type="ECO:0000313" key="5">
    <source>
        <dbReference type="Proteomes" id="UP000000692"/>
    </source>
</evidence>
<comment type="similarity">
    <text evidence="1">Belongs to the membrane fusion protein (MFP) (TC 8.A.1) family.</text>
</comment>
<name>F9Y7W4_KETVW</name>
<evidence type="ECO:0000256" key="2">
    <source>
        <dbReference type="SAM" id="SignalP"/>
    </source>
</evidence>
<dbReference type="GO" id="GO:0015562">
    <property type="term" value="F:efflux transmembrane transporter activity"/>
    <property type="evidence" value="ECO:0007669"/>
    <property type="project" value="TreeGrafter"/>
</dbReference>
<dbReference type="GO" id="GO:1990281">
    <property type="term" value="C:efflux pump complex"/>
    <property type="evidence" value="ECO:0007669"/>
    <property type="project" value="TreeGrafter"/>
</dbReference>
<accession>F9Y7W4</accession>
<dbReference type="eggNOG" id="COG0845">
    <property type="taxonomic scope" value="Bacteria"/>
</dbReference>
<dbReference type="Gene3D" id="1.10.287.470">
    <property type="entry name" value="Helix hairpin bin"/>
    <property type="match status" value="1"/>
</dbReference>
<dbReference type="InterPro" id="IPR058792">
    <property type="entry name" value="Beta-barrel_RND_2"/>
</dbReference>
<evidence type="ECO:0000256" key="1">
    <source>
        <dbReference type="ARBA" id="ARBA00009477"/>
    </source>
</evidence>
<gene>
    <name evidence="4" type="ordered locus">KVU_0091</name>
</gene>
<dbReference type="InterPro" id="IPR006143">
    <property type="entry name" value="RND_pump_MFP"/>
</dbReference>
<dbReference type="EMBL" id="CP002018">
    <property type="protein sequence ID" value="AEM39930.1"/>
    <property type="molecule type" value="Genomic_DNA"/>
</dbReference>
<organism evidence="4 5">
    <name type="scientific">Ketogulonicigenium vulgare (strain WSH-001)</name>
    <dbReference type="NCBI Taxonomy" id="759362"/>
    <lineage>
        <taxon>Bacteria</taxon>
        <taxon>Pseudomonadati</taxon>
        <taxon>Pseudomonadota</taxon>
        <taxon>Alphaproteobacteria</taxon>
        <taxon>Rhodobacterales</taxon>
        <taxon>Roseobacteraceae</taxon>
        <taxon>Ketogulonicigenium</taxon>
    </lineage>
</organism>
<protein>
    <submittedName>
        <fullName evidence="4">Efflux transporter, RND family, MFP subunit</fullName>
    </submittedName>
</protein>
<dbReference type="NCBIfam" id="TIGR01730">
    <property type="entry name" value="RND_mfp"/>
    <property type="match status" value="1"/>
</dbReference>
<dbReference type="Pfam" id="PF25954">
    <property type="entry name" value="Beta-barrel_RND_2"/>
    <property type="match status" value="1"/>
</dbReference>
<dbReference type="AlphaFoldDB" id="F9Y7W4"/>
<keyword evidence="2" id="KW-0732">Signal</keyword>
<reference evidence="4 5" key="1">
    <citation type="journal article" date="2011" name="J. Bacteriol.">
        <title>Complete genome sequence of the industrial strain Ketogulonicigenium vulgare WSH-001.</title>
        <authorList>
            <person name="Liu L."/>
            <person name="Li Y."/>
            <person name="Zhang J."/>
            <person name="Zhou Z."/>
            <person name="Liu J."/>
            <person name="Li X."/>
            <person name="Zhou J."/>
            <person name="Du G."/>
            <person name="Wang L."/>
            <person name="Chen J."/>
        </authorList>
    </citation>
    <scope>NUCLEOTIDE SEQUENCE [LARGE SCALE GENOMIC DNA]</scope>
    <source>
        <strain evidence="4 5">WSH-001</strain>
    </source>
</reference>
<dbReference type="Gene3D" id="2.40.420.20">
    <property type="match status" value="1"/>
</dbReference>
<sequence>MIMRHLSIIAVILCALGTAASAQTPRPVISEILASGAGISRDVTGVIASQSETYLSFQTLGRLRERLVDIGDSVTRGEVLARLDQVSLQQDVDAAMATLASATAQRDTTETAFDRAQSLFDRGSLSQAQLDTAQQAKANADSGVAQAEASLAAARDALNFSVLSAPYDGVIIATMAEMGDVVAAGTPVMQMVDTDRREVLFDLPESYAAALRPDQSFQVSIRTEDTPPISGSLRLIEPVSDASLRFRRVHLSLPNDAPAAYRIGMIATVAIDGAGGALLTLPQAAIIPGDAPAVWRVDSMGDARRVTRIPVTLGEALDGFGADPRIVILEGLAAGDEIVIRGINSLTEGQSVGPRNEGQTR</sequence>
<dbReference type="PANTHER" id="PTHR30469">
    <property type="entry name" value="MULTIDRUG RESISTANCE PROTEIN MDTA"/>
    <property type="match status" value="1"/>
</dbReference>
<proteinExistence type="inferred from homology"/>
<dbReference type="KEGG" id="kvl:KVU_0091"/>
<dbReference type="HOGENOM" id="CLU_018816_1_0_5"/>
<feature type="chain" id="PRO_5003395727" evidence="2">
    <location>
        <begin position="23"/>
        <end position="361"/>
    </location>
</feature>
<feature type="signal peptide" evidence="2">
    <location>
        <begin position="1"/>
        <end position="22"/>
    </location>
</feature>